<reference evidence="1 2" key="1">
    <citation type="submission" date="2018-08" db="EMBL/GenBank/DDBJ databases">
        <title>Sequencing the genomes of 1000 actinobacteria strains.</title>
        <authorList>
            <person name="Klenk H.-P."/>
        </authorList>
    </citation>
    <scope>NUCLEOTIDE SEQUENCE [LARGE SCALE GENOMIC DNA]</scope>
    <source>
        <strain evidence="1 2">DSM 22891</strain>
    </source>
</reference>
<evidence type="ECO:0000313" key="2">
    <source>
        <dbReference type="Proteomes" id="UP000256485"/>
    </source>
</evidence>
<keyword evidence="2" id="KW-1185">Reference proteome</keyword>
<sequence>MTPQHRTLLVGREPLAVCKEVVERGLHPEAVDVDTGVRVMPLVLNDRRHFTLWMRLYSRTLAARNLAFAGDATHAQWEIEAAIRATTDPPCFLESVYLDELRLLLRSAQRALAAGETGVDHYGPHISLLVAENWCLMRLYRRQVQIEDVSDDIAEIAQGRAPHHRPD</sequence>
<dbReference type="EMBL" id="QTUC01000001">
    <property type="protein sequence ID" value="REF37633.1"/>
    <property type="molecule type" value="Genomic_DNA"/>
</dbReference>
<dbReference type="Proteomes" id="UP000256485">
    <property type="component" value="Unassembled WGS sequence"/>
</dbReference>
<dbReference type="OrthoDB" id="9850835at2"/>
<proteinExistence type="predicted"/>
<name>A0A3D9VAA0_THECX</name>
<evidence type="ECO:0000313" key="1">
    <source>
        <dbReference type="EMBL" id="REF37633.1"/>
    </source>
</evidence>
<gene>
    <name evidence="1" type="ORF">DFJ64_3079</name>
</gene>
<dbReference type="RefSeq" id="WP_115851061.1">
    <property type="nucleotide sequence ID" value="NZ_QTUC01000001.1"/>
</dbReference>
<organism evidence="1 2">
    <name type="scientific">Thermasporomyces composti</name>
    <dbReference type="NCBI Taxonomy" id="696763"/>
    <lineage>
        <taxon>Bacteria</taxon>
        <taxon>Bacillati</taxon>
        <taxon>Actinomycetota</taxon>
        <taxon>Actinomycetes</taxon>
        <taxon>Propionibacteriales</taxon>
        <taxon>Nocardioidaceae</taxon>
        <taxon>Thermasporomyces</taxon>
    </lineage>
</organism>
<accession>A0A3D9VAA0</accession>
<dbReference type="AlphaFoldDB" id="A0A3D9VAA0"/>
<comment type="caution">
    <text evidence="1">The sequence shown here is derived from an EMBL/GenBank/DDBJ whole genome shotgun (WGS) entry which is preliminary data.</text>
</comment>
<protein>
    <submittedName>
        <fullName evidence="1">Uncharacterized protein</fullName>
    </submittedName>
</protein>